<dbReference type="RefSeq" id="WP_263983340.1">
    <property type="nucleotide sequence ID" value="NZ_CAWNNC010000001.1"/>
</dbReference>
<evidence type="ECO:0000313" key="2">
    <source>
        <dbReference type="EMBL" id="AUB41799.1"/>
    </source>
</evidence>
<dbReference type="EMBL" id="CP024785">
    <property type="protein sequence ID" value="AUB41799.1"/>
    <property type="molecule type" value="Genomic_DNA"/>
</dbReference>
<dbReference type="Proteomes" id="UP000232003">
    <property type="component" value="Chromosome"/>
</dbReference>
<feature type="compositionally biased region" description="Basic and acidic residues" evidence="1">
    <location>
        <begin position="1"/>
        <end position="12"/>
    </location>
</feature>
<reference evidence="2 3" key="1">
    <citation type="submission" date="2017-11" db="EMBL/GenBank/DDBJ databases">
        <title>Complete genome of a free-living desiccation-tolerant cyanobacterium and its photosynthetic adaptation to extreme terrestrial habitat.</title>
        <authorList>
            <person name="Shang J."/>
        </authorList>
    </citation>
    <scope>NUCLEOTIDE SEQUENCE [LARGE SCALE GENOMIC DNA]</scope>
    <source>
        <strain evidence="2 3">CCNUN1</strain>
    </source>
</reference>
<keyword evidence="3" id="KW-1185">Reference proteome</keyword>
<protein>
    <submittedName>
        <fullName evidence="2">Uncharacterized protein</fullName>
    </submittedName>
</protein>
<proteinExistence type="predicted"/>
<sequence length="44" mass="4927">MIRFSVEKDKEQGAGCMGENLSPLREQRDFVKSGKKEAIAKNSI</sequence>
<evidence type="ECO:0000256" key="1">
    <source>
        <dbReference type="SAM" id="MobiDB-lite"/>
    </source>
</evidence>
<gene>
    <name evidence="2" type="ORF">COO91_07872</name>
</gene>
<dbReference type="AlphaFoldDB" id="A0A2K8T2A6"/>
<feature type="region of interest" description="Disordered" evidence="1">
    <location>
        <begin position="1"/>
        <end position="21"/>
    </location>
</feature>
<accession>A0A2K8T2A6</accession>
<name>A0A2K8T2A6_9NOSO</name>
<dbReference type="KEGG" id="nfl:COO91_07872"/>
<organism evidence="2 3">
    <name type="scientific">Nostoc flagelliforme CCNUN1</name>
    <dbReference type="NCBI Taxonomy" id="2038116"/>
    <lineage>
        <taxon>Bacteria</taxon>
        <taxon>Bacillati</taxon>
        <taxon>Cyanobacteriota</taxon>
        <taxon>Cyanophyceae</taxon>
        <taxon>Nostocales</taxon>
        <taxon>Nostocaceae</taxon>
        <taxon>Nostoc</taxon>
    </lineage>
</organism>
<evidence type="ECO:0000313" key="3">
    <source>
        <dbReference type="Proteomes" id="UP000232003"/>
    </source>
</evidence>